<keyword evidence="2" id="KW-0472">Membrane</keyword>
<protein>
    <submittedName>
        <fullName evidence="3">Uncharacterized protein</fullName>
    </submittedName>
</protein>
<reference evidence="3" key="1">
    <citation type="journal article" date="2021" name="Sci. Rep.">
        <title>Diploid genomic architecture of Nitzschia inconspicua, an elite biomass production diatom.</title>
        <authorList>
            <person name="Oliver A."/>
            <person name="Podell S."/>
            <person name="Pinowska A."/>
            <person name="Traller J.C."/>
            <person name="Smith S.R."/>
            <person name="McClure R."/>
            <person name="Beliaev A."/>
            <person name="Bohutskyi P."/>
            <person name="Hill E.A."/>
            <person name="Rabines A."/>
            <person name="Zheng H."/>
            <person name="Allen L.Z."/>
            <person name="Kuo A."/>
            <person name="Grigoriev I.V."/>
            <person name="Allen A.E."/>
            <person name="Hazlebeck D."/>
            <person name="Allen E.E."/>
        </authorList>
    </citation>
    <scope>NUCLEOTIDE SEQUENCE</scope>
    <source>
        <strain evidence="3">Hildebrandi</strain>
    </source>
</reference>
<feature type="transmembrane region" description="Helical" evidence="2">
    <location>
        <begin position="327"/>
        <end position="347"/>
    </location>
</feature>
<accession>A0A9K3KKN6</accession>
<dbReference type="PANTHER" id="PTHR46023">
    <property type="entry name" value="LIPASE CLASS 3 PROTEIN-LIKE"/>
    <property type="match status" value="1"/>
</dbReference>
<keyword evidence="2" id="KW-1133">Transmembrane helix</keyword>
<dbReference type="CDD" id="cd00741">
    <property type="entry name" value="Lipase"/>
    <property type="match status" value="1"/>
</dbReference>
<dbReference type="AlphaFoldDB" id="A0A9K3KKN6"/>
<comment type="caution">
    <text evidence="3">The sequence shown here is derived from an EMBL/GenBank/DDBJ whole genome shotgun (WGS) entry which is preliminary data.</text>
</comment>
<dbReference type="OrthoDB" id="438440at2759"/>
<evidence type="ECO:0000256" key="2">
    <source>
        <dbReference type="SAM" id="Phobius"/>
    </source>
</evidence>
<evidence type="ECO:0000313" key="4">
    <source>
        <dbReference type="Proteomes" id="UP000693970"/>
    </source>
</evidence>
<feature type="compositionally biased region" description="Low complexity" evidence="1">
    <location>
        <begin position="162"/>
        <end position="172"/>
    </location>
</feature>
<dbReference type="PANTHER" id="PTHR46023:SF6">
    <property type="entry name" value="LIPASE CLASS 3 FAMILY PROTEIN"/>
    <property type="match status" value="1"/>
</dbReference>
<name>A0A9K3KKN6_9STRA</name>
<dbReference type="EMBL" id="JAGRRH010000022">
    <property type="protein sequence ID" value="KAG7345076.1"/>
    <property type="molecule type" value="Genomic_DNA"/>
</dbReference>
<evidence type="ECO:0000256" key="1">
    <source>
        <dbReference type="SAM" id="MobiDB-lite"/>
    </source>
</evidence>
<organism evidence="3 4">
    <name type="scientific">Nitzschia inconspicua</name>
    <dbReference type="NCBI Taxonomy" id="303405"/>
    <lineage>
        <taxon>Eukaryota</taxon>
        <taxon>Sar</taxon>
        <taxon>Stramenopiles</taxon>
        <taxon>Ochrophyta</taxon>
        <taxon>Bacillariophyta</taxon>
        <taxon>Bacillariophyceae</taxon>
        <taxon>Bacillariophycidae</taxon>
        <taxon>Bacillariales</taxon>
        <taxon>Bacillariaceae</taxon>
        <taxon>Nitzschia</taxon>
    </lineage>
</organism>
<dbReference type="Proteomes" id="UP000693970">
    <property type="component" value="Unassembled WGS sequence"/>
</dbReference>
<keyword evidence="2" id="KW-0812">Transmembrane</keyword>
<proteinExistence type="predicted"/>
<keyword evidence="4" id="KW-1185">Reference proteome</keyword>
<gene>
    <name evidence="3" type="ORF">IV203_032607</name>
</gene>
<reference evidence="3" key="2">
    <citation type="submission" date="2021-04" db="EMBL/GenBank/DDBJ databases">
        <authorList>
            <person name="Podell S."/>
        </authorList>
    </citation>
    <scope>NUCLEOTIDE SEQUENCE</scope>
    <source>
        <strain evidence="3">Hildebrandi</strain>
    </source>
</reference>
<feature type="region of interest" description="Disordered" evidence="1">
    <location>
        <begin position="157"/>
        <end position="177"/>
    </location>
</feature>
<feature type="transmembrane region" description="Helical" evidence="2">
    <location>
        <begin position="442"/>
        <end position="463"/>
    </location>
</feature>
<sequence length="992" mass="108805">MVDESASSFSALFGEDFPMSLLHEDICRHSSEDGDRSHAEEECTDFFANNNEDSASQGYCEWDCTSSKIEDRMDSFVDETEGGTLATSLSAHSHPPPPFAPGDHVYQWCRVAGIPAFHHHAIVVQVYWDTSDCVWMLHVSDFSNISLYDATAASVGRRQQNGSGSTSFTSGSNPFLRNKKPGSWRSYASLASQWQKVIYNATFWQQVSNLSAGTCTCIDCDPPVVVQARVQFLQLNSAPLLASKPYHWLYNNCEAAAVWCKTGKWCTLQALHFLTTAVAGQAQSTAFLAGTAAATQVTVIAPAPGIWGSWFGVTTTTQLPLLVSQPYFIPVLVAYGLITVGVPTIMIHNAKKEWHNITMSLNDIFWSDYALQRPEVFVEYIKLYYNQEERGHIKTVTRTPRKTEAKNKEKKTKTESIKTAAFWRRRNNKGGLPGGSQKGISLVLYVLLVLQLSLSVVGEVWILESCRYTSRASTKAHFGVTFFPRGGATSSKSDTSYQLLAKFLEGKFPMETDSPVSQVDMANALVTLSLSQQTFKSFDGVAHEAYQRTHTTDDIGDTSVSGRAQRSASRLASVAEAFHACELIEAVQSPFLLSNEVLAQKDVVLNMTASEDSNSKNFILNSTVTLAGRTMPILVLYEPSYNGGAGLDHSTMISLTSSQAPQYDSSVKGRLLIVLGDPYNGDWLDTLRILDEKPQLIRLSSGLVTNEVASVQPSLYQTAGQLLTLLEPHLRYYNSSAIHFVGHSLAGGVASLAATMLDGSIGMPKLSTKDKGKKRRKRSLKAIIEQSDGEFSSLPDNASGNTTQLHEVEANSLEALSGLGRGRSSALSLGSPPCLSSNVLAAFCTSFIYGDDIVSRTTQDSINKLVGRIEEKVHGGFITKNLGWVTDTFSLAVSSLQSHGHGSEGEEEKLSIPGRAYLLRPRRLANVCSIHEVGNLKKGGREALREALLWQLHDVLLSKSMWKHHDLESYIQGLQKVQLRSVLEQDSLEQLE</sequence>
<evidence type="ECO:0000313" key="3">
    <source>
        <dbReference type="EMBL" id="KAG7345076.1"/>
    </source>
</evidence>